<sequence>MTTEEDIPRVRILFDAMYDNKTFRSASGLVGWDLRGNLTVLKTIIHSNVPSSFAAEAYA</sequence>
<protein>
    <submittedName>
        <fullName evidence="1">Uncharacterized protein</fullName>
    </submittedName>
</protein>
<comment type="caution">
    <text evidence="1">The sequence shown here is derived from an EMBL/GenBank/DDBJ whole genome shotgun (WGS) entry which is preliminary data.</text>
</comment>
<evidence type="ECO:0000313" key="2">
    <source>
        <dbReference type="Proteomes" id="UP000593577"/>
    </source>
</evidence>
<dbReference type="AlphaFoldDB" id="A0A7J8YP94"/>
<reference evidence="1 2" key="1">
    <citation type="journal article" date="2019" name="Genome Biol. Evol.">
        <title>Insights into the evolution of the New World diploid cottons (Gossypium, subgenus Houzingenia) based on genome sequencing.</title>
        <authorList>
            <person name="Grover C.E."/>
            <person name="Arick M.A. 2nd"/>
            <person name="Thrash A."/>
            <person name="Conover J.L."/>
            <person name="Sanders W.S."/>
            <person name="Peterson D.G."/>
            <person name="Frelichowski J.E."/>
            <person name="Scheffler J.A."/>
            <person name="Scheffler B.E."/>
            <person name="Wendel J.F."/>
        </authorList>
    </citation>
    <scope>NUCLEOTIDE SEQUENCE [LARGE SCALE GENOMIC DNA]</scope>
    <source>
        <strain evidence="1">185</strain>
        <tissue evidence="1">Leaf</tissue>
    </source>
</reference>
<gene>
    <name evidence="1" type="ORF">Goari_022730</name>
</gene>
<evidence type="ECO:0000313" key="1">
    <source>
        <dbReference type="EMBL" id="MBA0700834.1"/>
    </source>
</evidence>
<accession>A0A7J8YP94</accession>
<dbReference type="Proteomes" id="UP000593577">
    <property type="component" value="Unassembled WGS sequence"/>
</dbReference>
<dbReference type="EMBL" id="JABFAA010114632">
    <property type="protein sequence ID" value="MBA0700834.1"/>
    <property type="molecule type" value="Genomic_DNA"/>
</dbReference>
<proteinExistence type="predicted"/>
<organism evidence="1 2">
    <name type="scientific">Gossypium aridum</name>
    <name type="common">American cotton</name>
    <name type="synonym">Erioxylum aridum</name>
    <dbReference type="NCBI Taxonomy" id="34290"/>
    <lineage>
        <taxon>Eukaryota</taxon>
        <taxon>Viridiplantae</taxon>
        <taxon>Streptophyta</taxon>
        <taxon>Embryophyta</taxon>
        <taxon>Tracheophyta</taxon>
        <taxon>Spermatophyta</taxon>
        <taxon>Magnoliopsida</taxon>
        <taxon>eudicotyledons</taxon>
        <taxon>Gunneridae</taxon>
        <taxon>Pentapetalae</taxon>
        <taxon>rosids</taxon>
        <taxon>malvids</taxon>
        <taxon>Malvales</taxon>
        <taxon>Malvaceae</taxon>
        <taxon>Malvoideae</taxon>
        <taxon>Gossypium</taxon>
    </lineage>
</organism>
<keyword evidence="2" id="KW-1185">Reference proteome</keyword>
<name>A0A7J8YP94_GOSAI</name>